<dbReference type="EMBL" id="GBXM01023249">
    <property type="protein sequence ID" value="JAH85328.1"/>
    <property type="molecule type" value="Transcribed_RNA"/>
</dbReference>
<evidence type="ECO:0000313" key="2">
    <source>
        <dbReference type="EMBL" id="JAH85328.1"/>
    </source>
</evidence>
<accession>A0A0E9W788</accession>
<reference evidence="2" key="2">
    <citation type="journal article" date="2015" name="Fish Shellfish Immunol.">
        <title>Early steps in the European eel (Anguilla anguilla)-Vibrio vulnificus interaction in the gills: Role of the RtxA13 toxin.</title>
        <authorList>
            <person name="Callol A."/>
            <person name="Pajuelo D."/>
            <person name="Ebbesson L."/>
            <person name="Teles M."/>
            <person name="MacKenzie S."/>
            <person name="Amaro C."/>
        </authorList>
    </citation>
    <scope>NUCLEOTIDE SEQUENCE</scope>
</reference>
<protein>
    <recommendedName>
        <fullName evidence="3">Secreted protein</fullName>
    </recommendedName>
</protein>
<feature type="chain" id="PRO_5002434080" description="Secreted protein" evidence="1">
    <location>
        <begin position="18"/>
        <end position="64"/>
    </location>
</feature>
<name>A0A0E9W788_ANGAN</name>
<evidence type="ECO:0008006" key="3">
    <source>
        <dbReference type="Google" id="ProtNLM"/>
    </source>
</evidence>
<evidence type="ECO:0000256" key="1">
    <source>
        <dbReference type="SAM" id="SignalP"/>
    </source>
</evidence>
<organism evidence="2">
    <name type="scientific">Anguilla anguilla</name>
    <name type="common">European freshwater eel</name>
    <name type="synonym">Muraena anguilla</name>
    <dbReference type="NCBI Taxonomy" id="7936"/>
    <lineage>
        <taxon>Eukaryota</taxon>
        <taxon>Metazoa</taxon>
        <taxon>Chordata</taxon>
        <taxon>Craniata</taxon>
        <taxon>Vertebrata</taxon>
        <taxon>Euteleostomi</taxon>
        <taxon>Actinopterygii</taxon>
        <taxon>Neopterygii</taxon>
        <taxon>Teleostei</taxon>
        <taxon>Anguilliformes</taxon>
        <taxon>Anguillidae</taxon>
        <taxon>Anguilla</taxon>
    </lineage>
</organism>
<proteinExistence type="predicted"/>
<keyword evidence="1" id="KW-0732">Signal</keyword>
<dbReference type="AlphaFoldDB" id="A0A0E9W788"/>
<feature type="signal peptide" evidence="1">
    <location>
        <begin position="1"/>
        <end position="17"/>
    </location>
</feature>
<sequence>MVVYFILFVFVWVRSLSLHAATNCSSRNCCIFQGYHAGMWHIHMSLSWLCLPKRSILINFKLKS</sequence>
<reference evidence="2" key="1">
    <citation type="submission" date="2014-11" db="EMBL/GenBank/DDBJ databases">
        <authorList>
            <person name="Amaro Gonzalez C."/>
        </authorList>
    </citation>
    <scope>NUCLEOTIDE SEQUENCE</scope>
</reference>